<evidence type="ECO:0000313" key="3">
    <source>
        <dbReference type="EMBL" id="KAF4975103.1"/>
    </source>
</evidence>
<sequence>MWSFLAKLTGTPRARVTIKPDCDYLFLSGQGEEAHGQYIRGKVLLALSGDEAVQGVQLKLTGHFWMGDHDADTDEAAGWKSTDFLVHEWGLFKVPGSYKQQHGGTRNYEWPFEHFINGNQQESMRGCDRCRITYRLEASTISEGPSNDFRDFVPIRIIRCPPLSDFELLDPITLQGKWLGRVEYSVSLRHQATALGGLIPIEAKIANVGAGLRLTSAKFYLRETHTVHDKHLADLFSYQGQRTVTEWPLLLCDKGRQGQTWQQCLHLPRIVRKCSPDFNVRGITISHSLHFAATLRESDGTESEYEDSMPIIVFISPELPINGWGVFAQEHEKRTDEAVIKRALSEGVRVPPKYMEVEDSINDYETPPPPYTTA</sequence>
<feature type="domain" description="Arrestin C-terminal-like" evidence="2">
    <location>
        <begin position="178"/>
        <end position="318"/>
    </location>
</feature>
<dbReference type="GO" id="GO:0005886">
    <property type="term" value="C:plasma membrane"/>
    <property type="evidence" value="ECO:0007669"/>
    <property type="project" value="TreeGrafter"/>
</dbReference>
<dbReference type="InterPro" id="IPR014752">
    <property type="entry name" value="Arrestin-like_C"/>
</dbReference>
<dbReference type="PANTHER" id="PTHR11188:SF17">
    <property type="entry name" value="FI21816P1"/>
    <property type="match status" value="1"/>
</dbReference>
<dbReference type="GO" id="GO:0005829">
    <property type="term" value="C:cytosol"/>
    <property type="evidence" value="ECO:0007669"/>
    <property type="project" value="TreeGrafter"/>
</dbReference>
<dbReference type="SMART" id="SM01017">
    <property type="entry name" value="Arrestin_C"/>
    <property type="match status" value="1"/>
</dbReference>
<name>A0A8H4XH68_9HYPO</name>
<gene>
    <name evidence="3" type="ORF">FZEAL_8051</name>
</gene>
<organism evidence="3 4">
    <name type="scientific">Fusarium zealandicum</name>
    <dbReference type="NCBI Taxonomy" id="1053134"/>
    <lineage>
        <taxon>Eukaryota</taxon>
        <taxon>Fungi</taxon>
        <taxon>Dikarya</taxon>
        <taxon>Ascomycota</taxon>
        <taxon>Pezizomycotina</taxon>
        <taxon>Sordariomycetes</taxon>
        <taxon>Hypocreomycetidae</taxon>
        <taxon>Hypocreales</taxon>
        <taxon>Nectriaceae</taxon>
        <taxon>Fusarium</taxon>
        <taxon>Fusarium staphyleae species complex</taxon>
    </lineage>
</organism>
<evidence type="ECO:0000313" key="4">
    <source>
        <dbReference type="Proteomes" id="UP000635477"/>
    </source>
</evidence>
<protein>
    <recommendedName>
        <fullName evidence="2">Arrestin C-terminal-like domain-containing protein</fullName>
    </recommendedName>
</protein>
<reference evidence="3" key="2">
    <citation type="submission" date="2020-05" db="EMBL/GenBank/DDBJ databases">
        <authorList>
            <person name="Kim H.-S."/>
            <person name="Proctor R.H."/>
            <person name="Brown D.W."/>
        </authorList>
    </citation>
    <scope>NUCLEOTIDE SEQUENCE</scope>
    <source>
        <strain evidence="3">NRRL 22465</strain>
    </source>
</reference>
<dbReference type="AlphaFoldDB" id="A0A8H4XH68"/>
<dbReference type="Proteomes" id="UP000635477">
    <property type="component" value="Unassembled WGS sequence"/>
</dbReference>
<dbReference type="InterPro" id="IPR011022">
    <property type="entry name" value="Arrestin_C-like"/>
</dbReference>
<dbReference type="Gene3D" id="2.60.40.640">
    <property type="match status" value="1"/>
</dbReference>
<keyword evidence="4" id="KW-1185">Reference proteome</keyword>
<dbReference type="GO" id="GO:0070086">
    <property type="term" value="P:ubiquitin-dependent endocytosis"/>
    <property type="evidence" value="ECO:0007669"/>
    <property type="project" value="TreeGrafter"/>
</dbReference>
<comment type="caution">
    <text evidence="3">The sequence shown here is derived from an EMBL/GenBank/DDBJ whole genome shotgun (WGS) entry which is preliminary data.</text>
</comment>
<evidence type="ECO:0000259" key="2">
    <source>
        <dbReference type="SMART" id="SM01017"/>
    </source>
</evidence>
<dbReference type="EMBL" id="JABEYC010000674">
    <property type="protein sequence ID" value="KAF4975103.1"/>
    <property type="molecule type" value="Genomic_DNA"/>
</dbReference>
<dbReference type="OrthoDB" id="2333384at2759"/>
<dbReference type="GO" id="GO:0030674">
    <property type="term" value="F:protein-macromolecule adaptor activity"/>
    <property type="evidence" value="ECO:0007669"/>
    <property type="project" value="TreeGrafter"/>
</dbReference>
<reference evidence="3" key="1">
    <citation type="journal article" date="2020" name="BMC Genomics">
        <title>Correction to: Identification and distribution of gene clusters required for synthesis of sphingolipid metabolism inhibitors in diverse species of the filamentous fungus Fusarium.</title>
        <authorList>
            <person name="Kim H.S."/>
            <person name="Lohmar J.M."/>
            <person name="Busman M."/>
            <person name="Brown D.W."/>
            <person name="Naumann T.A."/>
            <person name="Divon H.H."/>
            <person name="Lysoe E."/>
            <person name="Uhlig S."/>
            <person name="Proctor R.H."/>
        </authorList>
    </citation>
    <scope>NUCLEOTIDE SEQUENCE</scope>
    <source>
        <strain evidence="3">NRRL 22465</strain>
    </source>
</reference>
<evidence type="ECO:0000256" key="1">
    <source>
        <dbReference type="ARBA" id="ARBA00005298"/>
    </source>
</evidence>
<proteinExistence type="inferred from homology"/>
<dbReference type="Pfam" id="PF02752">
    <property type="entry name" value="Arrestin_C"/>
    <property type="match status" value="1"/>
</dbReference>
<accession>A0A8H4XH68</accession>
<dbReference type="GO" id="GO:0031625">
    <property type="term" value="F:ubiquitin protein ligase binding"/>
    <property type="evidence" value="ECO:0007669"/>
    <property type="project" value="TreeGrafter"/>
</dbReference>
<dbReference type="InterPro" id="IPR050357">
    <property type="entry name" value="Arrestin_domain-protein"/>
</dbReference>
<comment type="similarity">
    <text evidence="1">Belongs to the arrestin family.</text>
</comment>
<dbReference type="PANTHER" id="PTHR11188">
    <property type="entry name" value="ARRESTIN DOMAIN CONTAINING PROTEIN"/>
    <property type="match status" value="1"/>
</dbReference>